<dbReference type="InterPro" id="IPR002938">
    <property type="entry name" value="FAD-bd"/>
</dbReference>
<dbReference type="Gene3D" id="3.50.50.60">
    <property type="entry name" value="FAD/NAD(P)-binding domain"/>
    <property type="match status" value="1"/>
</dbReference>
<sequence length="550" mass="61153">MTTDNESISENIVLIVGGGPSGCIQALLLAKFGIRTVIVERLTDRSFAPKAHAMNPRSLEICRALGLDFDKIKAAALPREDGGSVYFLPRLDAPILGKVPYERQDDAAFDITPTPLINIAQPDFEEILLETVDACPLIELRRGHEWKSAKEQPGSITSEIETRDRSYFIQSTFVIAADGAGSPVRESLGIGMDGEANVMACMSITFSADLREALKDRLGVIYWLTDPACNCTLLCYRTEELWSLIFLMPYSELDMSLYTEEHCLDLIRKAVGFDMKDLKFKFAVPWTMNSEIAQAYQKNRFFLIGDAAHRFPPTGGLGLNTGILEANNLAWKIAAVIGGWAREKLLLSYERECQPIATQNARQSLANAQRLAPLSELSCPSEIWKSEETFHAWLDEDGRRERIADAVEQQRQHFNSIGLQLGLNYDEEYTGSVEKFVPSAEAGFRLPHAWLTKDGQKISTLDLLDPATFTIISGLENHDWAALCEQFEIPNRTIILNDEYEGAKAWLESIALPEEGALIIRPDGHILIRAADASEQSLSDVKTAFASLFG</sequence>
<name>A0A3B0RIU7_9ZZZZ</name>
<dbReference type="SUPFAM" id="SSF51905">
    <property type="entry name" value="FAD/NAD(P)-binding domain"/>
    <property type="match status" value="1"/>
</dbReference>
<dbReference type="Pfam" id="PF21274">
    <property type="entry name" value="Rng_hyd_C"/>
    <property type="match status" value="1"/>
</dbReference>
<evidence type="ECO:0000313" key="5">
    <source>
        <dbReference type="EMBL" id="VAV91732.1"/>
    </source>
</evidence>
<protein>
    <recommendedName>
        <fullName evidence="4">FAD-binding domain-containing protein</fullName>
    </recommendedName>
</protein>
<keyword evidence="3" id="KW-0274">FAD</keyword>
<reference evidence="5" key="1">
    <citation type="submission" date="2018-06" db="EMBL/GenBank/DDBJ databases">
        <authorList>
            <person name="Zhirakovskaya E."/>
        </authorList>
    </citation>
    <scope>NUCLEOTIDE SEQUENCE</scope>
</reference>
<dbReference type="AlphaFoldDB" id="A0A3B0RIU7"/>
<dbReference type="PRINTS" id="PR00420">
    <property type="entry name" value="RNGMNOXGNASE"/>
</dbReference>
<dbReference type="InterPro" id="IPR036188">
    <property type="entry name" value="FAD/NAD-bd_sf"/>
</dbReference>
<proteinExistence type="predicted"/>
<dbReference type="GO" id="GO:0016709">
    <property type="term" value="F:oxidoreductase activity, acting on paired donors, with incorporation or reduction of molecular oxygen, NAD(P)H as one donor, and incorporation of one atom of oxygen"/>
    <property type="evidence" value="ECO:0007669"/>
    <property type="project" value="UniProtKB-ARBA"/>
</dbReference>
<evidence type="ECO:0000259" key="4">
    <source>
        <dbReference type="Pfam" id="PF01494"/>
    </source>
</evidence>
<dbReference type="InterPro" id="IPR050641">
    <property type="entry name" value="RIFMO-like"/>
</dbReference>
<gene>
    <name evidence="5" type="ORF">MNBD_ALPHA04-2246</name>
</gene>
<dbReference type="GO" id="GO:0071949">
    <property type="term" value="F:FAD binding"/>
    <property type="evidence" value="ECO:0007669"/>
    <property type="project" value="InterPro"/>
</dbReference>
<evidence type="ECO:0000256" key="3">
    <source>
        <dbReference type="ARBA" id="ARBA00022827"/>
    </source>
</evidence>
<feature type="domain" description="FAD-binding" evidence="4">
    <location>
        <begin position="13"/>
        <end position="363"/>
    </location>
</feature>
<dbReference type="PANTHER" id="PTHR43004">
    <property type="entry name" value="TRK SYSTEM POTASSIUM UPTAKE PROTEIN"/>
    <property type="match status" value="1"/>
</dbReference>
<organism evidence="5">
    <name type="scientific">hydrothermal vent metagenome</name>
    <dbReference type="NCBI Taxonomy" id="652676"/>
    <lineage>
        <taxon>unclassified sequences</taxon>
        <taxon>metagenomes</taxon>
        <taxon>ecological metagenomes</taxon>
    </lineage>
</organism>
<comment type="cofactor">
    <cofactor evidence="1">
        <name>FAD</name>
        <dbReference type="ChEBI" id="CHEBI:57692"/>
    </cofactor>
</comment>
<dbReference type="Gene3D" id="3.30.9.10">
    <property type="entry name" value="D-Amino Acid Oxidase, subunit A, domain 2"/>
    <property type="match status" value="1"/>
</dbReference>
<keyword evidence="2" id="KW-0285">Flavoprotein</keyword>
<evidence type="ECO:0000256" key="1">
    <source>
        <dbReference type="ARBA" id="ARBA00001974"/>
    </source>
</evidence>
<evidence type="ECO:0000256" key="2">
    <source>
        <dbReference type="ARBA" id="ARBA00022630"/>
    </source>
</evidence>
<dbReference type="Pfam" id="PF01494">
    <property type="entry name" value="FAD_binding_3"/>
    <property type="match status" value="1"/>
</dbReference>
<accession>A0A3B0RIU7</accession>
<dbReference type="Gene3D" id="3.40.30.120">
    <property type="match status" value="1"/>
</dbReference>
<dbReference type="EMBL" id="UOEF01000129">
    <property type="protein sequence ID" value="VAV91732.1"/>
    <property type="molecule type" value="Genomic_DNA"/>
</dbReference>
<dbReference type="PANTHER" id="PTHR43004:SF19">
    <property type="entry name" value="BINDING MONOOXYGENASE, PUTATIVE (JCVI)-RELATED"/>
    <property type="match status" value="1"/>
</dbReference>